<evidence type="ECO:0000259" key="5">
    <source>
        <dbReference type="Pfam" id="PF25151"/>
    </source>
</evidence>
<evidence type="ECO:0000256" key="1">
    <source>
        <dbReference type="ARBA" id="ARBA00010409"/>
    </source>
</evidence>
<sequence length="1694" mass="187408">MTFPEGAMGKQNPETPVLAAPEAPVDDRLLVKWLEERPIQSQGQLAKAKLDDFLEKASQPRHASGNACIKLCYYIEQCRSSSCAPIREVAFARDTPLRLFDFYVEWNEKNQNRSMRQVLELSSSLVARNPNQQTSEAVKKAVLERTLSIIAHQNAQSLVKPAFKVLECFLSKNTISPKEVLVAYEARVHRVSVSDPSSTGSTHEDLWDSFILDVFDWMVLPDISPGAGKFLVTLFKAMKPAAESSDGHQADYSTLWQRWIRKGLAKDPQAFENVKNYLFPPLFKIDRPGSLAFLESLNQQRAIPNLQSQEVDAHALLRLAAMDVGKKAGLVEEPSTIQFQKSSTKKSAACIVLQEEAIGSLMGSFSDTVRSLAFSVLVSSASSIRPFSPVTLDLFQSHLGVMYSDTDAKFRNETLTNSKHMIERIRGATAFLVRELDQVSFKLSQGSEPEHEVAQQALHEDIQTLLLKHKNFVLWYLRFLFAELIPTASYQRHTTSLKAIISLLQSRILEDSPGLPPILANSTIWPFTVEFFIPRSMRMLLDLLMDPFEDVRIGASDVLAYAPRNCFVGQISNGVSNDHESRNLKMNECAETEPILNQKLNSSDRPLGLLTDFILRGKEASRRTGRADYADGVARSYKLLYGLQISREDKVKLLEELISDLEMKVEIAAKDLGQAVLEAPIHASFAALNLVWDLVSPSTDFSGEPSRAWEKWIDFTQRMVRSSSGIWKAVSGILCNDSPEGHLLDDIDESEALDSKDILSYSFRAIHESSNLMRTIVTKINQKYPDHIALPAHNSFVDIGDLSFLQLSTLRHRGAFSTVSLTFTVCCQLTQVISSGSGSTNTDMLRRWWIGTKEAISSQASTTRRSAGIPALITGIMTANAPSPNFEEIMADLKSQAQSPIIAASREQNLPQVHALNGLKDTFKNAAVRKRAEGHVLECVHIASNALNSETWAIRNCGLLLFQALINYLVGTHSKEKTEAGWDGGATAISYDKYPSLGELLLQLLETASDNDLKEASSNALIETIFPVLDILRRAGPPEELRERIVACLFQIIGHKVWQIRELSAKTLCVLVPSEEWTGTVQKLIKSCGESTANSSGENQKHGALLGARLLLERYLPDCDLSSDLQVVTPTLELCFSLQQKSVCSTFGSAAYIDLQNTILDVLIPTSDPSNNAIDIKGNVRDLLDSSFPSNTYLHLTNLLECSSSVNADSSTIGRACMAAFKQAVYLSAFQRDVKALEEIVELATNSYGFATLISTLDCISEVWMPAQSEDILYKLATIYINVMKASASAKAPGVRAAALNGLCLMFNSAKDLRSTPFRTAVMELDHVLAIATVAKLPTNPDLCAAVNTMIGISVLSEVLSCKPLQENTRLRVEDWGRYMQMNTRDDKDFDTRFAAARSLQSFFRNDGTESILGNDCLLKALLALHTTLSDDDEEIRELGASTVASLTRNLSTPLQAVQDLAECMVGNYGSSVSFAHIVVEQMTGADAWKRIKASLDPNDSLFAEEDTNLFVDEVRDTRLWAKTFHGLSKEAVEDSKTKESTVTTLVNWVTAGLTALDTLLEGEDGPLGNTSRPGTYYPCLQVLICQNALIQYMTTHHQGPNSSVDLTSGRQPADSNLLEQFIANAERRRIHEDLIFELLSPDSLQKSRLESLYPSIVNIPRDRLTFSLRLRRARLDLPSPPAGEKSHHSNAGN</sequence>
<dbReference type="PANTHER" id="PTHR14387:SF0">
    <property type="entry name" value="DUF2428 DOMAIN-CONTAINING PROTEIN"/>
    <property type="match status" value="1"/>
</dbReference>
<proteinExistence type="inferred from homology"/>
<evidence type="ECO:0000313" key="6">
    <source>
        <dbReference type="EMBL" id="TVY50453.1"/>
    </source>
</evidence>
<dbReference type="Pfam" id="PF10350">
    <property type="entry name" value="DUF2428"/>
    <property type="match status" value="1"/>
</dbReference>
<dbReference type="InterPro" id="IPR016024">
    <property type="entry name" value="ARM-type_fold"/>
</dbReference>
<dbReference type="GO" id="GO:0030488">
    <property type="term" value="P:tRNA methylation"/>
    <property type="evidence" value="ECO:0007669"/>
    <property type="project" value="TreeGrafter"/>
</dbReference>
<evidence type="ECO:0000259" key="4">
    <source>
        <dbReference type="Pfam" id="PF25150"/>
    </source>
</evidence>
<feature type="domain" description="tRNA (32-2'-O)-methyltransferase regulator THADA-like C-terminal TPR repeats region" evidence="5">
    <location>
        <begin position="955"/>
        <end position="1108"/>
    </location>
</feature>
<dbReference type="InterPro" id="IPR056843">
    <property type="entry name" value="THADA-like_TPR"/>
</dbReference>
<comment type="similarity">
    <text evidence="1">Belongs to the THADA family.</text>
</comment>
<comment type="caution">
    <text evidence="6">The sequence shown here is derived from an EMBL/GenBank/DDBJ whole genome shotgun (WGS) entry which is preliminary data.</text>
</comment>
<dbReference type="GO" id="GO:0008168">
    <property type="term" value="F:methyltransferase activity"/>
    <property type="evidence" value="ECO:0007669"/>
    <property type="project" value="UniProtKB-KW"/>
</dbReference>
<protein>
    <submittedName>
        <fullName evidence="6">tRNA (Cytidine(32)-2'-O)-methyltransferase non-catalytic subunit TRM732</fullName>
    </submittedName>
</protein>
<gene>
    <name evidence="6" type="primary">TRM732</name>
    <name evidence="6" type="ORF">LCER1_G008102</name>
</gene>
<keyword evidence="6" id="KW-0489">Methyltransferase</keyword>
<keyword evidence="2" id="KW-0819">tRNA processing</keyword>
<dbReference type="InterPro" id="IPR019442">
    <property type="entry name" value="THADA/TRM732_DUF2428"/>
</dbReference>
<keyword evidence="7" id="KW-1185">Reference proteome</keyword>
<evidence type="ECO:0000259" key="3">
    <source>
        <dbReference type="Pfam" id="PF10350"/>
    </source>
</evidence>
<feature type="domain" description="tRNA (32-2'-O)-methyltransferase regulator THADA-like TPR repeats region" evidence="4">
    <location>
        <begin position="254"/>
        <end position="552"/>
    </location>
</feature>
<keyword evidence="6" id="KW-0808">Transferase</keyword>
<dbReference type="SUPFAM" id="SSF48371">
    <property type="entry name" value="ARM repeat"/>
    <property type="match status" value="2"/>
</dbReference>
<dbReference type="OrthoDB" id="73997at2759"/>
<name>A0A7D8YHD3_9HELO</name>
<evidence type="ECO:0000256" key="2">
    <source>
        <dbReference type="ARBA" id="ARBA00022694"/>
    </source>
</evidence>
<dbReference type="GO" id="GO:0005829">
    <property type="term" value="C:cytosol"/>
    <property type="evidence" value="ECO:0007669"/>
    <property type="project" value="TreeGrafter"/>
</dbReference>
<dbReference type="Pfam" id="PF26523">
    <property type="entry name" value="Trm732_C"/>
    <property type="match status" value="1"/>
</dbReference>
<accession>A0A7D8YHD3</accession>
<organism evidence="6 7">
    <name type="scientific">Lachnellula cervina</name>
    <dbReference type="NCBI Taxonomy" id="1316786"/>
    <lineage>
        <taxon>Eukaryota</taxon>
        <taxon>Fungi</taxon>
        <taxon>Dikarya</taxon>
        <taxon>Ascomycota</taxon>
        <taxon>Pezizomycotina</taxon>
        <taxon>Leotiomycetes</taxon>
        <taxon>Helotiales</taxon>
        <taxon>Lachnaceae</taxon>
        <taxon>Lachnellula</taxon>
    </lineage>
</organism>
<dbReference type="InterPro" id="IPR051954">
    <property type="entry name" value="tRNA_methyltransferase_THADA"/>
</dbReference>
<dbReference type="Proteomes" id="UP000481288">
    <property type="component" value="Unassembled WGS sequence"/>
</dbReference>
<evidence type="ECO:0000313" key="7">
    <source>
        <dbReference type="Proteomes" id="UP000481288"/>
    </source>
</evidence>
<dbReference type="Pfam" id="PF25151">
    <property type="entry name" value="TPR_Trm732_C"/>
    <property type="match status" value="1"/>
</dbReference>
<dbReference type="EMBL" id="QGMG01001131">
    <property type="protein sequence ID" value="TVY50453.1"/>
    <property type="molecule type" value="Genomic_DNA"/>
</dbReference>
<dbReference type="InterPro" id="IPR056842">
    <property type="entry name" value="THADA-like_TPR_C"/>
</dbReference>
<dbReference type="Pfam" id="PF25150">
    <property type="entry name" value="TPR_Trm732"/>
    <property type="match status" value="1"/>
</dbReference>
<reference evidence="6 7" key="1">
    <citation type="submission" date="2018-05" db="EMBL/GenBank/DDBJ databases">
        <title>Whole genome sequencing for identification of molecular markers to develop diagnostic detection tools for the regulated plant pathogen Lachnellula willkommii.</title>
        <authorList>
            <person name="Giroux E."/>
            <person name="Bilodeau G."/>
        </authorList>
    </citation>
    <scope>NUCLEOTIDE SEQUENCE [LARGE SCALE GENOMIC DNA]</scope>
    <source>
        <strain evidence="6 7">CBS 625.97</strain>
    </source>
</reference>
<feature type="domain" description="DUF2428" evidence="3">
    <location>
        <begin position="715"/>
        <end position="953"/>
    </location>
</feature>
<dbReference type="PANTHER" id="PTHR14387">
    <property type="entry name" value="THADA/DEATH RECEPTOR INTERACTING PROTEIN"/>
    <property type="match status" value="1"/>
</dbReference>